<dbReference type="SUPFAM" id="SSF53098">
    <property type="entry name" value="Ribonuclease H-like"/>
    <property type="match status" value="1"/>
</dbReference>
<keyword evidence="1" id="KW-0472">Membrane</keyword>
<dbReference type="EMBL" id="JAVFWL010000004">
    <property type="protein sequence ID" value="KAK6750222.1"/>
    <property type="molecule type" value="Genomic_DNA"/>
</dbReference>
<dbReference type="Pfam" id="PF05380">
    <property type="entry name" value="Peptidase_A17"/>
    <property type="match status" value="1"/>
</dbReference>
<dbReference type="Gene3D" id="3.30.420.10">
    <property type="entry name" value="Ribonuclease H-like superfamily/Ribonuclease H"/>
    <property type="match status" value="1"/>
</dbReference>
<feature type="domain" description="Integrase catalytic" evidence="2">
    <location>
        <begin position="338"/>
        <end position="517"/>
    </location>
</feature>
<comment type="caution">
    <text evidence="3">The sequence shown here is derived from an EMBL/GenBank/DDBJ whole genome shotgun (WGS) entry which is preliminary data.</text>
</comment>
<reference evidence="3 4" key="1">
    <citation type="submission" date="2023-08" db="EMBL/GenBank/DDBJ databases">
        <title>A Necator americanus chromosomal reference genome.</title>
        <authorList>
            <person name="Ilik V."/>
            <person name="Petrzelkova K.J."/>
            <person name="Pardy F."/>
            <person name="Fuh T."/>
            <person name="Niatou-Singa F.S."/>
            <person name="Gouil Q."/>
            <person name="Baker L."/>
            <person name="Ritchie M.E."/>
            <person name="Jex A.R."/>
            <person name="Gazzola D."/>
            <person name="Li H."/>
            <person name="Toshio Fujiwara R."/>
            <person name="Zhan B."/>
            <person name="Aroian R.V."/>
            <person name="Pafco B."/>
            <person name="Schwarz E.M."/>
        </authorList>
    </citation>
    <scope>NUCLEOTIDE SEQUENCE [LARGE SCALE GENOMIC DNA]</scope>
    <source>
        <strain evidence="3 4">Aroian</strain>
        <tissue evidence="3">Whole animal</tissue>
    </source>
</reference>
<protein>
    <recommendedName>
        <fullName evidence="2">Integrase catalytic domain-containing protein</fullName>
    </recommendedName>
</protein>
<dbReference type="InterPro" id="IPR041588">
    <property type="entry name" value="Integrase_H2C2"/>
</dbReference>
<dbReference type="PROSITE" id="PS50994">
    <property type="entry name" value="INTEGRASE"/>
    <property type="match status" value="1"/>
</dbReference>
<sequence>MAISACAYLRCENTNEITSLISGKSKLTPKKIQQTVPRLELLAILIGLRMAKTILDSINIEIMSVNVASDSEIALQWIRLKSKLNPSQYIYLSTHHNPADVGTRDKTAGLISEHDWVRGPRWLERDQQTWLIRSIDNLSSDQSYEEVEDNQHVNVETTNESAESSRLIIDLARFSRYKTALRTFSVVGKLLSKWVKRCNYTTSTSITLKKLILAAIHENINVQKLQKRFPNQKIIRDEKGIIRYKSRIQNANLPYDTKMPIFIPNYSELARLIIHDLHYENAHCGKEQTLALARQRFWIPQPSRVIKKYLRTCITCKKCHGLPYGAPEMPPLPTDRVTITKPFANVGCDYMGPFESNIRQKMYVCLFTCLTTRAVHLEVVENLSAGAFLSSFIRFIYRRGVPKLIQTDCGTNFNLGSKVIENLFLENDENGSSVMNYSASEGIKWIFNPPASLWIGGAWERMVGSVKRCFQKSIGRKKLSFQQMTTVISRIEAIINTRPLTKCGNGDTLYERELLQTVAQAQEALMFSETIATVFWERWNKEYLAFLRDNQRVLLKQPRHVTNTPQIGEIVLIEQEFLPRGNWMYGKVPETVPSADGLVRSAKLLTPNKRVIQRPLNKLYPLEIRSSVEDSLTADSAESSSCRICSARQSKTRALKVIQEFERSLDRPSTSSSRQVSTYLLMAMLALSTICPVTAHENNSIKCNEGRVEIMPLSSRFELCINTMCRIMSNVSKSYIFELEKSSLDESSTITLRSESESSVVFSTMQCEPPDFCEALLMSKDLIGNPHCWPLGTITTLTVLVCSSINNIMLIIWLIKCTRNAKRKGTPNSTFEEETISMKTLYPHPINIPSTLLICVALLALASKLNHANKTIGLIKIRSRPMKLSCSKVSLFFTRETKLKIYHTTRCSQMGSCTQSKCSRIKLNEIIPEFKRSSPYPGYSVCGNTCGGIACGCFLPFPACTFLRIAHVPMKTRTVFEVLSCMEWQPVIQIDVDFMLYSKGKRKNLILH</sequence>
<dbReference type="InterPro" id="IPR008042">
    <property type="entry name" value="Retrotrans_Pao"/>
</dbReference>
<dbReference type="Pfam" id="PF18701">
    <property type="entry name" value="DUF5641"/>
    <property type="match status" value="1"/>
</dbReference>
<keyword evidence="1" id="KW-0812">Transmembrane</keyword>
<evidence type="ECO:0000259" key="2">
    <source>
        <dbReference type="PROSITE" id="PS50994"/>
    </source>
</evidence>
<evidence type="ECO:0000313" key="3">
    <source>
        <dbReference type="EMBL" id="KAK6750222.1"/>
    </source>
</evidence>
<dbReference type="InterPro" id="IPR009878">
    <property type="entry name" value="Phlebovirus_G2_fusion"/>
</dbReference>
<dbReference type="InterPro" id="IPR001584">
    <property type="entry name" value="Integrase_cat-core"/>
</dbReference>
<feature type="transmembrane region" description="Helical" evidence="1">
    <location>
        <begin position="789"/>
        <end position="815"/>
    </location>
</feature>
<keyword evidence="1" id="KW-1133">Transmembrane helix</keyword>
<dbReference type="Gene3D" id="1.10.340.70">
    <property type="match status" value="1"/>
</dbReference>
<evidence type="ECO:0000256" key="1">
    <source>
        <dbReference type="SAM" id="Phobius"/>
    </source>
</evidence>
<dbReference type="Pfam" id="PF07245">
    <property type="entry name" value="Phlebovirus_G2"/>
    <property type="match status" value="1"/>
</dbReference>
<dbReference type="InterPro" id="IPR040676">
    <property type="entry name" value="DUF5641"/>
</dbReference>
<keyword evidence="4" id="KW-1185">Reference proteome</keyword>
<dbReference type="InterPro" id="IPR036397">
    <property type="entry name" value="RNaseH_sf"/>
</dbReference>
<name>A0ABR1DIM6_NECAM</name>
<proteinExistence type="predicted"/>
<dbReference type="Pfam" id="PF17921">
    <property type="entry name" value="Integrase_H2C2"/>
    <property type="match status" value="1"/>
</dbReference>
<dbReference type="PANTHER" id="PTHR47331">
    <property type="entry name" value="PHD-TYPE DOMAIN-CONTAINING PROTEIN"/>
    <property type="match status" value="1"/>
</dbReference>
<organism evidence="3 4">
    <name type="scientific">Necator americanus</name>
    <name type="common">Human hookworm</name>
    <dbReference type="NCBI Taxonomy" id="51031"/>
    <lineage>
        <taxon>Eukaryota</taxon>
        <taxon>Metazoa</taxon>
        <taxon>Ecdysozoa</taxon>
        <taxon>Nematoda</taxon>
        <taxon>Chromadorea</taxon>
        <taxon>Rhabditida</taxon>
        <taxon>Rhabditina</taxon>
        <taxon>Rhabditomorpha</taxon>
        <taxon>Strongyloidea</taxon>
        <taxon>Ancylostomatidae</taxon>
        <taxon>Bunostominae</taxon>
        <taxon>Necator</taxon>
    </lineage>
</organism>
<accession>A0ABR1DIM6</accession>
<dbReference type="Proteomes" id="UP001303046">
    <property type="component" value="Unassembled WGS sequence"/>
</dbReference>
<gene>
    <name evidence="3" type="primary">Necator_chrIV.g15595</name>
    <name evidence="3" type="ORF">RB195_002300</name>
</gene>
<evidence type="ECO:0000313" key="4">
    <source>
        <dbReference type="Proteomes" id="UP001303046"/>
    </source>
</evidence>
<dbReference type="InterPro" id="IPR012337">
    <property type="entry name" value="RNaseH-like_sf"/>
</dbReference>